<dbReference type="RefSeq" id="WP_167561463.1">
    <property type="nucleotide sequence ID" value="NZ_CUME01000001.1"/>
</dbReference>
<sequence length="348" mass="37605">MQRDMTSFANDKYQFGDFGTILKSSCNGKESQNFYKAITIGGWENDKNIQAWILFSNGWNKDELNGIFKDDLTTVRLVSNIDFGYKNAVDPVGASKYAFSGIFDGGNYTLKNILINAQNTDKGWNTGIFGKVEGKDGNNKAKIYNLNVDGLKFSGKTNSGEAFVGQSSNADFSNIHLKNIGDLIFFDPNSKNGTGGFLYGGGFVGYAKSGSSFNRISLDNFSKIALQPEGKFSSAYIDIYLGGFAGYLEGSNFSNILLNNIGGVTILGSETGGNIFAGGFVGYAGDKSYFSQIDLKNIGSVQADGKTFVKHAGAGGFAGAINGTNSFEKISLINFWRYYCEKRICLGC</sequence>
<dbReference type="Gene3D" id="2.160.20.110">
    <property type="match status" value="1"/>
</dbReference>
<name>A0AAD2Z1I2_CAMJU</name>
<protein>
    <submittedName>
        <fullName evidence="1">Uncharacterized protein</fullName>
    </submittedName>
</protein>
<proteinExistence type="predicted"/>
<accession>A0AAD2Z1I2</accession>
<gene>
    <name evidence="1" type="ORF">QQI97_000330</name>
</gene>
<dbReference type="Proteomes" id="UP001183411">
    <property type="component" value="Unassembled WGS sequence"/>
</dbReference>
<evidence type="ECO:0000313" key="1">
    <source>
        <dbReference type="EMBL" id="ELD5186213.1"/>
    </source>
</evidence>
<dbReference type="EMBL" id="ABMIIH010000002">
    <property type="protein sequence ID" value="ELD5186213.1"/>
    <property type="molecule type" value="Genomic_DNA"/>
</dbReference>
<dbReference type="AlphaFoldDB" id="A0AAD2Z1I2"/>
<reference evidence="1" key="1">
    <citation type="submission" date="2023-06" db="EMBL/GenBank/DDBJ databases">
        <authorList>
            <consortium name="PulseNet: The National Subtyping Network for Foodborne Disease Surveillance"/>
        </authorList>
    </citation>
    <scope>NUCLEOTIDE SEQUENCE</scope>
    <source>
        <strain evidence="1">PNUSAC035917</strain>
    </source>
</reference>
<organism evidence="1 2">
    <name type="scientific">Campylobacter jejuni</name>
    <dbReference type="NCBI Taxonomy" id="197"/>
    <lineage>
        <taxon>Bacteria</taxon>
        <taxon>Pseudomonadati</taxon>
        <taxon>Campylobacterota</taxon>
        <taxon>Epsilonproteobacteria</taxon>
        <taxon>Campylobacterales</taxon>
        <taxon>Campylobacteraceae</taxon>
        <taxon>Campylobacter</taxon>
    </lineage>
</organism>
<comment type="caution">
    <text evidence="1">The sequence shown here is derived from an EMBL/GenBank/DDBJ whole genome shotgun (WGS) entry which is preliminary data.</text>
</comment>
<evidence type="ECO:0000313" key="2">
    <source>
        <dbReference type="Proteomes" id="UP001183411"/>
    </source>
</evidence>